<keyword evidence="3" id="KW-1185">Reference proteome</keyword>
<dbReference type="Proteomes" id="UP000707477">
    <property type="component" value="Unassembled WGS sequence"/>
</dbReference>
<protein>
    <recommendedName>
        <fullName evidence="4">Phage protein</fullName>
    </recommendedName>
</protein>
<sequence>MAKNEYTEARAKANKKWDDSHKERTRYLNARSSARSFIRKKATLDDLQELEQLIADRRTELNEH</sequence>
<reference evidence="2 3" key="1">
    <citation type="submission" date="2020-03" db="EMBL/GenBank/DDBJ databases">
        <authorList>
            <person name="Zhang Z."/>
            <person name="Guo Z."/>
            <person name="Hou Q."/>
            <person name="Shen X."/>
        </authorList>
    </citation>
    <scope>NUCLEOTIDE SEQUENCE [LARGE SCALE GENOMIC DNA]</scope>
    <source>
        <strain evidence="2 3">HBUAS51329</strain>
    </source>
</reference>
<organism evidence="2 3">
    <name type="scientific">Levilactobacillus tujiorum</name>
    <dbReference type="NCBI Taxonomy" id="2912243"/>
    <lineage>
        <taxon>Bacteria</taxon>
        <taxon>Bacillati</taxon>
        <taxon>Bacillota</taxon>
        <taxon>Bacilli</taxon>
        <taxon>Lactobacillales</taxon>
        <taxon>Lactobacillaceae</taxon>
        <taxon>Levilactobacillus</taxon>
    </lineage>
</organism>
<dbReference type="RefSeq" id="WP_168849547.1">
    <property type="nucleotide sequence ID" value="NZ_JAAVSD010000012.1"/>
</dbReference>
<evidence type="ECO:0000313" key="2">
    <source>
        <dbReference type="EMBL" id="NLR29661.1"/>
    </source>
</evidence>
<evidence type="ECO:0000313" key="3">
    <source>
        <dbReference type="Proteomes" id="UP000707477"/>
    </source>
</evidence>
<feature type="region of interest" description="Disordered" evidence="1">
    <location>
        <begin position="1"/>
        <end position="21"/>
    </location>
</feature>
<name>A0ABX1L5U1_9LACO</name>
<dbReference type="EMBL" id="JAAVSD010000012">
    <property type="protein sequence ID" value="NLR29661.1"/>
    <property type="molecule type" value="Genomic_DNA"/>
</dbReference>
<evidence type="ECO:0008006" key="4">
    <source>
        <dbReference type="Google" id="ProtNLM"/>
    </source>
</evidence>
<comment type="caution">
    <text evidence="2">The sequence shown here is derived from an EMBL/GenBank/DDBJ whole genome shotgun (WGS) entry which is preliminary data.</text>
</comment>
<evidence type="ECO:0000256" key="1">
    <source>
        <dbReference type="SAM" id="MobiDB-lite"/>
    </source>
</evidence>
<proteinExistence type="predicted"/>
<accession>A0ABX1L5U1</accession>
<gene>
    <name evidence="2" type="ORF">HEQ44_05630</name>
</gene>